<dbReference type="VEuPathDB" id="TriTrypDB:C3747_18g105"/>
<evidence type="ECO:0000313" key="8">
    <source>
        <dbReference type="EMBL" id="PWV17483.1"/>
    </source>
</evidence>
<dbReference type="InterPro" id="IPR017441">
    <property type="entry name" value="Protein_kinase_ATP_BS"/>
</dbReference>
<evidence type="ECO:0000313" key="9">
    <source>
        <dbReference type="Proteomes" id="UP000246078"/>
    </source>
</evidence>
<evidence type="ECO:0000256" key="6">
    <source>
        <dbReference type="SAM" id="MobiDB-lite"/>
    </source>
</evidence>
<dbReference type="VEuPathDB" id="TriTrypDB:TCSYLVIO_006121"/>
<dbReference type="PROSITE" id="PS00107">
    <property type="entry name" value="PROTEIN_KINASE_ATP"/>
    <property type="match status" value="1"/>
</dbReference>
<dbReference type="VEuPathDB" id="TriTrypDB:TcG_04236"/>
<dbReference type="VEuPathDB" id="TriTrypDB:TcCL_ESM12771"/>
<gene>
    <name evidence="8" type="ORF">C3747_18g105</name>
</gene>
<comment type="caution">
    <text evidence="8">The sequence shown here is derived from an EMBL/GenBank/DDBJ whole genome shotgun (WGS) entry which is preliminary data.</text>
</comment>
<evidence type="ECO:0000256" key="4">
    <source>
        <dbReference type="ARBA" id="ARBA00022840"/>
    </source>
</evidence>
<dbReference type="VEuPathDB" id="TriTrypDB:C4B63_4g130"/>
<dbReference type="VEuPathDB" id="TriTrypDB:TcCLB.506525.140"/>
<dbReference type="VEuPathDB" id="TriTrypDB:TcCL_ESM03452"/>
<dbReference type="Gene3D" id="1.10.510.10">
    <property type="entry name" value="Transferase(Phosphotransferase) domain 1"/>
    <property type="match status" value="1"/>
</dbReference>
<feature type="domain" description="Protein kinase" evidence="7">
    <location>
        <begin position="302"/>
        <end position="566"/>
    </location>
</feature>
<dbReference type="Proteomes" id="UP000246078">
    <property type="component" value="Unassembled WGS sequence"/>
</dbReference>
<dbReference type="VEuPathDB" id="TriTrypDB:ECC02_001053"/>
<dbReference type="VEuPathDB" id="TriTrypDB:TCDM_00436"/>
<dbReference type="VEuPathDB" id="TriTrypDB:TcBrA4_0085060"/>
<proteinExistence type="predicted"/>
<sequence length="1038" mass="112102">MSDEDSGEYLDTLANRRLPSTLVSNLCDNDGDADTLNSSTSTAGPPGFRRTGRYQNRPWETGSNTSCSSPSSATQQRYGRTGAFKHNGSYRSVYSNKQYSTGKRRSMSNASTVVSLIGSVPEWSRSFCLFNPWRAAAASRSSFHYANQALFAGKHVVPGPGGSLSSSITPGAAPIGLENHRRSVSFGVSQNHNVGPGGEGYAGRSTSTLFYAGHLSPSSVSTSPIIGGHRSGRQSMLWGTSTPTMTAFHAVGGAAWQLGKGVIGNISPARKELAMLLPSFCSYLSLVGKPVISGNADHPMDMRKGPLIGVGGFAKVYAGMDCVSGRLVAIKEINIAEINDQAALNAIGKEFGLLKSLRHPNIVSYQLFEHSASQKVCRIVMELLTGGSTLALLEKYGPLREPILRKFARHLLEAIAFIHKEGISHRDIKPANILVSDRGVVKLCDFGCSKRVNELSKSTNCVIGTPLYMSPEFIKGEFDPKSDIWSMACSLFELGTGLLPWHHAKVRDNLPLMFYITTTSETPLTNLPQDDVQEFSLEFKDFMEQCFIRDVKQRPDAADLLDHPWIKGARLSPAHNSFSVPFPGGANSPTWPLVTRPAEEELFCQYELEEVAAYISVDMCSAWMLKIGTGLPSILFSSQMHQQQQQQSQSQSQQHYLPLQTDIRSRSEEISPQQNPIEQRHLESPGAISGSQCHSPAVSSRGGGWVSVSPTVTVDAAQNDQFNYSIPLGASEGRFVLPSYSTSMMLPSAAQYLRINADGSLDFVPVDEETVEVDADVDDAFACSHEHFFNRSPSSNFAFRSSSPPGVAATVHAHEAHSRHCSPGNLNNNISHSAISAGRSPANRNARHGPAVYNQSMSLMSNSSFPSRGVSPSRRSQTASTASLTASQHLPTLLMMTGSISVFAGASMNHSSDDVSAEAQGGVPSSSTLSRFPDSIRDAGGRLHMSLSVPTGGSDRRVNIELSVDPEDVHCKYIERRPSYVVAFSEDIRAQLAAKMNELAPSSVSSPIESQWAWAGSSTSRCVSRGAQALSSQSFSPR</sequence>
<dbReference type="PANTHER" id="PTHR48016">
    <property type="entry name" value="MAP KINASE KINASE KINASE SSK2-RELATED-RELATED"/>
    <property type="match status" value="1"/>
</dbReference>
<keyword evidence="3 8" id="KW-0418">Kinase</keyword>
<keyword evidence="2 5" id="KW-0547">Nucleotide-binding</keyword>
<dbReference type="EMBL" id="PRFC01000018">
    <property type="protein sequence ID" value="PWV17483.1"/>
    <property type="molecule type" value="Genomic_DNA"/>
</dbReference>
<dbReference type="InterPro" id="IPR011009">
    <property type="entry name" value="Kinase-like_dom_sf"/>
</dbReference>
<evidence type="ECO:0000256" key="2">
    <source>
        <dbReference type="ARBA" id="ARBA00022741"/>
    </source>
</evidence>
<feature type="region of interest" description="Disordered" evidence="6">
    <location>
        <begin position="859"/>
        <end position="884"/>
    </location>
</feature>
<dbReference type="VEuPathDB" id="TriTrypDB:Tc_MARK_4828"/>
<dbReference type="GO" id="GO:0004672">
    <property type="term" value="F:protein kinase activity"/>
    <property type="evidence" value="ECO:0007669"/>
    <property type="project" value="InterPro"/>
</dbReference>
<feature type="region of interest" description="Disordered" evidence="6">
    <location>
        <begin position="912"/>
        <end position="935"/>
    </location>
</feature>
<dbReference type="VEuPathDB" id="TriTrypDB:TcYC6_0082740"/>
<accession>A0A2V2XBF9</accession>
<dbReference type="AlphaFoldDB" id="A0A2V2XBF9"/>
<organism evidence="8 9">
    <name type="scientific">Trypanosoma cruzi</name>
    <dbReference type="NCBI Taxonomy" id="5693"/>
    <lineage>
        <taxon>Eukaryota</taxon>
        <taxon>Discoba</taxon>
        <taxon>Euglenozoa</taxon>
        <taxon>Kinetoplastea</taxon>
        <taxon>Metakinetoplastina</taxon>
        <taxon>Trypanosomatida</taxon>
        <taxon>Trypanosomatidae</taxon>
        <taxon>Trypanosoma</taxon>
        <taxon>Schizotrypanum</taxon>
    </lineage>
</organism>
<dbReference type="PANTHER" id="PTHR48016:SF56">
    <property type="entry name" value="MAPKK KINASE"/>
    <property type="match status" value="1"/>
</dbReference>
<keyword evidence="1" id="KW-0808">Transferase</keyword>
<evidence type="ECO:0000256" key="3">
    <source>
        <dbReference type="ARBA" id="ARBA00022777"/>
    </source>
</evidence>
<dbReference type="FunFam" id="1.10.510.10:FF:001164">
    <property type="entry name" value="Protein kinase, putative"/>
    <property type="match status" value="1"/>
</dbReference>
<dbReference type="InterPro" id="IPR008271">
    <property type="entry name" value="Ser/Thr_kinase_AS"/>
</dbReference>
<dbReference type="CDD" id="cd06606">
    <property type="entry name" value="STKc_MAPKKK"/>
    <property type="match status" value="1"/>
</dbReference>
<feature type="compositionally biased region" description="Low complexity" evidence="6">
    <location>
        <begin position="63"/>
        <end position="72"/>
    </location>
</feature>
<dbReference type="GO" id="GO:0005524">
    <property type="term" value="F:ATP binding"/>
    <property type="evidence" value="ECO:0007669"/>
    <property type="project" value="UniProtKB-UniRule"/>
</dbReference>
<name>A0A2V2XBF9_TRYCR</name>
<dbReference type="SMART" id="SM00220">
    <property type="entry name" value="S_TKc"/>
    <property type="match status" value="1"/>
</dbReference>
<evidence type="ECO:0000256" key="5">
    <source>
        <dbReference type="PROSITE-ProRule" id="PRU10141"/>
    </source>
</evidence>
<feature type="region of interest" description="Disordered" evidence="6">
    <location>
        <begin position="29"/>
        <end position="84"/>
    </location>
</feature>
<dbReference type="PROSITE" id="PS50011">
    <property type="entry name" value="PROTEIN_KINASE_DOM"/>
    <property type="match status" value="1"/>
</dbReference>
<reference evidence="8 9" key="1">
    <citation type="journal article" date="2018" name="Microb. Genom.">
        <title>Expanding an expanded genome: long-read sequencing of Trypanosoma cruzi.</title>
        <authorList>
            <person name="Berna L."/>
            <person name="Rodriguez M."/>
            <person name="Chiribao M.L."/>
            <person name="Parodi-Talice A."/>
            <person name="Pita S."/>
            <person name="Rijo G."/>
            <person name="Alvarez-Valin F."/>
            <person name="Robello C."/>
        </authorList>
    </citation>
    <scope>NUCLEOTIDE SEQUENCE [LARGE SCALE GENOMIC DNA]</scope>
    <source>
        <strain evidence="8 9">TCC</strain>
    </source>
</reference>
<keyword evidence="4 5" id="KW-0067">ATP-binding</keyword>
<dbReference type="VEuPathDB" id="TriTrypDB:BCY84_18660"/>
<protein>
    <submittedName>
        <fullName evidence="8">Putative MEKK-related kinase 1</fullName>
    </submittedName>
</protein>
<evidence type="ECO:0000256" key="1">
    <source>
        <dbReference type="ARBA" id="ARBA00022679"/>
    </source>
</evidence>
<dbReference type="InterPro" id="IPR050538">
    <property type="entry name" value="MAP_kinase_kinase_kinase"/>
</dbReference>
<dbReference type="InterPro" id="IPR000719">
    <property type="entry name" value="Prot_kinase_dom"/>
</dbReference>
<dbReference type="VEuPathDB" id="TriTrypDB:TcCLB.511283.130"/>
<feature type="binding site" evidence="5">
    <location>
        <position position="331"/>
    </location>
    <ligand>
        <name>ATP</name>
        <dbReference type="ChEBI" id="CHEBI:30616"/>
    </ligand>
</feature>
<dbReference type="Pfam" id="PF00069">
    <property type="entry name" value="Pkinase"/>
    <property type="match status" value="1"/>
</dbReference>
<dbReference type="SUPFAM" id="SSF56112">
    <property type="entry name" value="Protein kinase-like (PK-like)"/>
    <property type="match status" value="1"/>
</dbReference>
<evidence type="ECO:0000259" key="7">
    <source>
        <dbReference type="PROSITE" id="PS50011"/>
    </source>
</evidence>
<dbReference type="PROSITE" id="PS00108">
    <property type="entry name" value="PROTEIN_KINASE_ST"/>
    <property type="match status" value="1"/>
</dbReference>